<dbReference type="Proteomes" id="UP000050863">
    <property type="component" value="Unassembled WGS sequence"/>
</dbReference>
<feature type="domain" description="4'-phosphopantetheinyl transferase N-terminal" evidence="4">
    <location>
        <begin position="29"/>
        <end position="111"/>
    </location>
</feature>
<dbReference type="InterPro" id="IPR050559">
    <property type="entry name" value="P-Pant_transferase_sf"/>
</dbReference>
<dbReference type="PANTHER" id="PTHR12215:SF10">
    <property type="entry name" value="L-AMINOADIPATE-SEMIALDEHYDE DEHYDROGENASE-PHOSPHOPANTETHEINYL TRANSFERASE"/>
    <property type="match status" value="1"/>
</dbReference>
<evidence type="ECO:0000313" key="5">
    <source>
        <dbReference type="EMBL" id="KRQ92926.1"/>
    </source>
</evidence>
<dbReference type="Pfam" id="PF01648">
    <property type="entry name" value="ACPS"/>
    <property type="match status" value="1"/>
</dbReference>
<dbReference type="GO" id="GO:0005829">
    <property type="term" value="C:cytosol"/>
    <property type="evidence" value="ECO:0007669"/>
    <property type="project" value="TreeGrafter"/>
</dbReference>
<dbReference type="OrthoDB" id="9808281at2"/>
<reference evidence="5 6" key="1">
    <citation type="submission" date="2014-03" db="EMBL/GenBank/DDBJ databases">
        <title>Bradyrhizobium valentinum sp. nov., isolated from effective nodules of Lupinus mariae-josephae, a lupine endemic of basic-lime soils in Eastern Spain.</title>
        <authorList>
            <person name="Duran D."/>
            <person name="Rey L."/>
            <person name="Navarro A."/>
            <person name="Busquets A."/>
            <person name="Imperial J."/>
            <person name="Ruiz-Argueso T."/>
        </authorList>
    </citation>
    <scope>NUCLEOTIDE SEQUENCE [LARGE SCALE GENOMIC DNA]</scope>
    <source>
        <strain evidence="5 6">PAC68</strain>
    </source>
</reference>
<accession>A0A0R3KI92</accession>
<comment type="similarity">
    <text evidence="1">Belongs to the P-Pant transferase superfamily. Gsp/Sfp/HetI/AcpT family.</text>
</comment>
<dbReference type="AlphaFoldDB" id="A0A0R3KI92"/>
<evidence type="ECO:0000259" key="4">
    <source>
        <dbReference type="Pfam" id="PF22624"/>
    </source>
</evidence>
<gene>
    <name evidence="5" type="ORF">CQ12_30385</name>
</gene>
<dbReference type="InterPro" id="IPR037143">
    <property type="entry name" value="4-PPantetheinyl_Trfase_dom_sf"/>
</dbReference>
<protein>
    <submittedName>
        <fullName evidence="5">Uncharacterized protein</fullName>
    </submittedName>
</protein>
<keyword evidence="2" id="KW-0808">Transferase</keyword>
<dbReference type="Pfam" id="PF22624">
    <property type="entry name" value="AASDHPPT_N"/>
    <property type="match status" value="1"/>
</dbReference>
<name>A0A0R3KI92_9BRAD</name>
<dbReference type="SUPFAM" id="SSF56214">
    <property type="entry name" value="4'-phosphopantetheinyl transferase"/>
    <property type="match status" value="2"/>
</dbReference>
<dbReference type="GO" id="GO:0000287">
    <property type="term" value="F:magnesium ion binding"/>
    <property type="evidence" value="ECO:0007669"/>
    <property type="project" value="InterPro"/>
</dbReference>
<dbReference type="GO" id="GO:0008897">
    <property type="term" value="F:holo-[acyl-carrier-protein] synthase activity"/>
    <property type="evidence" value="ECO:0007669"/>
    <property type="project" value="InterPro"/>
</dbReference>
<dbReference type="EMBL" id="LLXZ01000231">
    <property type="protein sequence ID" value="KRQ92926.1"/>
    <property type="molecule type" value="Genomic_DNA"/>
</dbReference>
<dbReference type="InterPro" id="IPR055066">
    <property type="entry name" value="AASDHPPT_N"/>
</dbReference>
<sequence>MKNRSEVTMRLARNAVELLFVSIDVTPSVLARLLTLLTSAEADRVFRFHCDEDRRRSIIGRAALRYVLSRHLGVEPQALRFDLGENGKPFLQQSDIHFNVSHSGEIVAIALAPNQVGVDIEAAHHIPEMPAIAGRFFSENEMQRVRTAIDPTDQFFRIWTMKEAVLKAAGQGLGLPLDCFTVPASAPAPRPVMPVGEPPIISGWFVVHLELPAGYYGAVAMHGYDWRVVTRWLPARNLTAGR</sequence>
<proteinExistence type="inferred from homology"/>
<evidence type="ECO:0000256" key="1">
    <source>
        <dbReference type="ARBA" id="ARBA00010990"/>
    </source>
</evidence>
<evidence type="ECO:0000259" key="3">
    <source>
        <dbReference type="Pfam" id="PF01648"/>
    </source>
</evidence>
<comment type="caution">
    <text evidence="5">The sequence shown here is derived from an EMBL/GenBank/DDBJ whole genome shotgun (WGS) entry which is preliminary data.</text>
</comment>
<dbReference type="GO" id="GO:0019878">
    <property type="term" value="P:lysine biosynthetic process via aminoadipic acid"/>
    <property type="evidence" value="ECO:0007669"/>
    <property type="project" value="TreeGrafter"/>
</dbReference>
<keyword evidence="6" id="KW-1185">Reference proteome</keyword>
<dbReference type="InterPro" id="IPR008278">
    <property type="entry name" value="4-PPantetheinyl_Trfase_dom"/>
</dbReference>
<feature type="domain" description="4'-phosphopantetheinyl transferase" evidence="3">
    <location>
        <begin position="115"/>
        <end position="184"/>
    </location>
</feature>
<dbReference type="STRING" id="280332.CQ12_30385"/>
<organism evidence="5 6">
    <name type="scientific">Bradyrhizobium jicamae</name>
    <dbReference type="NCBI Taxonomy" id="280332"/>
    <lineage>
        <taxon>Bacteria</taxon>
        <taxon>Pseudomonadati</taxon>
        <taxon>Pseudomonadota</taxon>
        <taxon>Alphaproteobacteria</taxon>
        <taxon>Hyphomicrobiales</taxon>
        <taxon>Nitrobacteraceae</taxon>
        <taxon>Bradyrhizobium</taxon>
    </lineage>
</organism>
<evidence type="ECO:0000256" key="2">
    <source>
        <dbReference type="ARBA" id="ARBA00022679"/>
    </source>
</evidence>
<dbReference type="PANTHER" id="PTHR12215">
    <property type="entry name" value="PHOSPHOPANTETHEINE TRANSFERASE"/>
    <property type="match status" value="1"/>
</dbReference>
<evidence type="ECO:0000313" key="6">
    <source>
        <dbReference type="Proteomes" id="UP000050863"/>
    </source>
</evidence>
<dbReference type="Gene3D" id="3.90.470.20">
    <property type="entry name" value="4'-phosphopantetheinyl transferase domain"/>
    <property type="match status" value="2"/>
</dbReference>